<protein>
    <submittedName>
        <fullName evidence="1">Uncharacterized protein</fullName>
    </submittedName>
</protein>
<accession>A0A382YQZ8</accession>
<feature type="non-terminal residue" evidence="1">
    <location>
        <position position="226"/>
    </location>
</feature>
<proteinExistence type="predicted"/>
<organism evidence="1">
    <name type="scientific">marine metagenome</name>
    <dbReference type="NCBI Taxonomy" id="408172"/>
    <lineage>
        <taxon>unclassified sequences</taxon>
        <taxon>metagenomes</taxon>
        <taxon>ecological metagenomes</taxon>
    </lineage>
</organism>
<sequence length="226" mass="25368">VSTSEDAIVYPRRWGPSRLAREAGLFGGRGGPLRLSVESAGAQFLMTVHERTLELHEDCATDTDTNLEDGIHSLASEVVPGSQVEVCLVSTDLNVHFEDTSSPWKGPYASLNDISRDMLSIVAHRLSRRILSGLGANIETRAESDLLGYGWFFHTFQIASMARIQQAIERVEFCTKMSACRTWEELRCLFPRCPSCGSDQLWQSEFGEHLDWGWWENGWDASLEDL</sequence>
<evidence type="ECO:0000313" key="1">
    <source>
        <dbReference type="EMBL" id="SVD84928.1"/>
    </source>
</evidence>
<dbReference type="EMBL" id="UINC01177342">
    <property type="protein sequence ID" value="SVD84928.1"/>
    <property type="molecule type" value="Genomic_DNA"/>
</dbReference>
<dbReference type="AlphaFoldDB" id="A0A382YQZ8"/>
<feature type="non-terminal residue" evidence="1">
    <location>
        <position position="1"/>
    </location>
</feature>
<gene>
    <name evidence="1" type="ORF">METZ01_LOCUS437782</name>
</gene>
<name>A0A382YQZ8_9ZZZZ</name>
<reference evidence="1" key="1">
    <citation type="submission" date="2018-05" db="EMBL/GenBank/DDBJ databases">
        <authorList>
            <person name="Lanie J.A."/>
            <person name="Ng W.-L."/>
            <person name="Kazmierczak K.M."/>
            <person name="Andrzejewski T.M."/>
            <person name="Davidsen T.M."/>
            <person name="Wayne K.J."/>
            <person name="Tettelin H."/>
            <person name="Glass J.I."/>
            <person name="Rusch D."/>
            <person name="Podicherti R."/>
            <person name="Tsui H.-C.T."/>
            <person name="Winkler M.E."/>
        </authorList>
    </citation>
    <scope>NUCLEOTIDE SEQUENCE</scope>
</reference>